<feature type="domain" description="4'-phosphopantetheinyl transferase" evidence="9">
    <location>
        <begin position="4"/>
        <end position="118"/>
    </location>
</feature>
<evidence type="ECO:0000256" key="8">
    <source>
        <dbReference type="HAMAP-Rule" id="MF_00101"/>
    </source>
</evidence>
<keyword evidence="4 8" id="KW-0276">Fatty acid metabolism</keyword>
<comment type="cofactor">
    <cofactor evidence="8">
        <name>Mg(2+)</name>
        <dbReference type="ChEBI" id="CHEBI:18420"/>
    </cofactor>
</comment>
<feature type="binding site" evidence="8">
    <location>
        <position position="8"/>
    </location>
    <ligand>
        <name>Mg(2+)</name>
        <dbReference type="ChEBI" id="CHEBI:18420"/>
    </ligand>
</feature>
<evidence type="ECO:0000256" key="5">
    <source>
        <dbReference type="ARBA" id="ARBA00022842"/>
    </source>
</evidence>
<evidence type="ECO:0000256" key="4">
    <source>
        <dbReference type="ARBA" id="ARBA00022832"/>
    </source>
</evidence>
<evidence type="ECO:0000313" key="10">
    <source>
        <dbReference type="EMBL" id="MBP2027975.1"/>
    </source>
</evidence>
<keyword evidence="2 8" id="KW-0808">Transferase</keyword>
<dbReference type="NCBIfam" id="TIGR00516">
    <property type="entry name" value="acpS"/>
    <property type="match status" value="1"/>
</dbReference>
<comment type="subcellular location">
    <subcellularLocation>
        <location evidence="8">Cytoplasm</location>
    </subcellularLocation>
</comment>
<dbReference type="InterPro" id="IPR004568">
    <property type="entry name" value="Ppantetheine-prot_Trfase_dom"/>
</dbReference>
<comment type="caution">
    <text evidence="10">The sequence shown here is derived from an EMBL/GenBank/DDBJ whole genome shotgun (WGS) entry which is preliminary data.</text>
</comment>
<name>A0ABS4KKW5_9FIRM</name>
<dbReference type="SUPFAM" id="SSF56214">
    <property type="entry name" value="4'-phosphopantetheinyl transferase"/>
    <property type="match status" value="1"/>
</dbReference>
<evidence type="ECO:0000256" key="1">
    <source>
        <dbReference type="ARBA" id="ARBA00022516"/>
    </source>
</evidence>
<accession>A0ABS4KKW5</accession>
<dbReference type="Gene3D" id="3.90.470.20">
    <property type="entry name" value="4'-phosphopantetheinyl transferase domain"/>
    <property type="match status" value="1"/>
</dbReference>
<dbReference type="EC" id="2.7.8.7" evidence="8"/>
<evidence type="ECO:0000259" key="9">
    <source>
        <dbReference type="Pfam" id="PF01648"/>
    </source>
</evidence>
<proteinExistence type="inferred from homology"/>
<dbReference type="EMBL" id="JAGGLI010000019">
    <property type="protein sequence ID" value="MBP2027975.1"/>
    <property type="molecule type" value="Genomic_DNA"/>
</dbReference>
<evidence type="ECO:0000313" key="11">
    <source>
        <dbReference type="Proteomes" id="UP001314903"/>
    </source>
</evidence>
<comment type="function">
    <text evidence="8">Transfers the 4'-phosphopantetheine moiety from coenzyme A to a Ser of acyl-carrier-protein.</text>
</comment>
<dbReference type="HAMAP" id="MF_00101">
    <property type="entry name" value="AcpS"/>
    <property type="match status" value="1"/>
</dbReference>
<dbReference type="InterPro" id="IPR002582">
    <property type="entry name" value="ACPS"/>
</dbReference>
<keyword evidence="6 8" id="KW-0443">Lipid metabolism</keyword>
<evidence type="ECO:0000256" key="6">
    <source>
        <dbReference type="ARBA" id="ARBA00023098"/>
    </source>
</evidence>
<sequence>MIIGIGTDIIEINRIEKAISKNSRFLEKLFTDDELLYFKSKKFKTETVAGSFAAKEAIAKALGTGFSKITMKDIAISRNGKGKPEITLYGNAKILANEMNTQNINITISHCKEYAVAFAIIES</sequence>
<keyword evidence="7 8" id="KW-0275">Fatty acid biosynthesis</keyword>
<dbReference type="Proteomes" id="UP001314903">
    <property type="component" value="Unassembled WGS sequence"/>
</dbReference>
<feature type="binding site" evidence="8">
    <location>
        <position position="56"/>
    </location>
    <ligand>
        <name>Mg(2+)</name>
        <dbReference type="ChEBI" id="CHEBI:18420"/>
    </ligand>
</feature>
<reference evidence="10 11" key="1">
    <citation type="submission" date="2021-03" db="EMBL/GenBank/DDBJ databases">
        <title>Genomic Encyclopedia of Type Strains, Phase IV (KMG-IV): sequencing the most valuable type-strain genomes for metagenomic binning, comparative biology and taxonomic classification.</title>
        <authorList>
            <person name="Goeker M."/>
        </authorList>
    </citation>
    <scope>NUCLEOTIDE SEQUENCE [LARGE SCALE GENOMIC DNA]</scope>
    <source>
        <strain evidence="10 11">DSM 27512</strain>
    </source>
</reference>
<keyword evidence="1 8" id="KW-0444">Lipid biosynthesis</keyword>
<organism evidence="10 11">
    <name type="scientific">Acetoanaerobium pronyense</name>
    <dbReference type="NCBI Taxonomy" id="1482736"/>
    <lineage>
        <taxon>Bacteria</taxon>
        <taxon>Bacillati</taxon>
        <taxon>Bacillota</taxon>
        <taxon>Clostridia</taxon>
        <taxon>Peptostreptococcales</taxon>
        <taxon>Filifactoraceae</taxon>
        <taxon>Acetoanaerobium</taxon>
    </lineage>
</organism>
<gene>
    <name evidence="8" type="primary">acpS</name>
    <name evidence="10" type="ORF">J2Z35_001774</name>
</gene>
<evidence type="ECO:0000256" key="3">
    <source>
        <dbReference type="ARBA" id="ARBA00022723"/>
    </source>
</evidence>
<dbReference type="NCBIfam" id="TIGR00556">
    <property type="entry name" value="pantethn_trn"/>
    <property type="match status" value="1"/>
</dbReference>
<dbReference type="RefSeq" id="WP_209661034.1">
    <property type="nucleotide sequence ID" value="NZ_JAGGLI010000019.1"/>
</dbReference>
<dbReference type="InterPro" id="IPR008278">
    <property type="entry name" value="4-PPantetheinyl_Trfase_dom"/>
</dbReference>
<comment type="catalytic activity">
    <reaction evidence="8">
        <text>apo-[ACP] + CoA = holo-[ACP] + adenosine 3',5'-bisphosphate + H(+)</text>
        <dbReference type="Rhea" id="RHEA:12068"/>
        <dbReference type="Rhea" id="RHEA-COMP:9685"/>
        <dbReference type="Rhea" id="RHEA-COMP:9690"/>
        <dbReference type="ChEBI" id="CHEBI:15378"/>
        <dbReference type="ChEBI" id="CHEBI:29999"/>
        <dbReference type="ChEBI" id="CHEBI:57287"/>
        <dbReference type="ChEBI" id="CHEBI:58343"/>
        <dbReference type="ChEBI" id="CHEBI:64479"/>
        <dbReference type="EC" id="2.7.8.7"/>
    </reaction>
</comment>
<protein>
    <recommendedName>
        <fullName evidence="8">Holo-[acyl-carrier-protein] synthase</fullName>
        <shortName evidence="8">Holo-ACP synthase</shortName>
        <ecNumber evidence="8">2.7.8.7</ecNumber>
    </recommendedName>
    <alternativeName>
        <fullName evidence="8">4'-phosphopantetheinyl transferase AcpS</fullName>
    </alternativeName>
</protein>
<dbReference type="Pfam" id="PF01648">
    <property type="entry name" value="ACPS"/>
    <property type="match status" value="1"/>
</dbReference>
<keyword evidence="3 8" id="KW-0479">Metal-binding</keyword>
<dbReference type="InterPro" id="IPR037143">
    <property type="entry name" value="4-PPantetheinyl_Trfase_dom_sf"/>
</dbReference>
<evidence type="ECO:0000256" key="7">
    <source>
        <dbReference type="ARBA" id="ARBA00023160"/>
    </source>
</evidence>
<dbReference type="GO" id="GO:0008897">
    <property type="term" value="F:holo-[acyl-carrier-protein] synthase activity"/>
    <property type="evidence" value="ECO:0007669"/>
    <property type="project" value="UniProtKB-EC"/>
</dbReference>
<keyword evidence="8" id="KW-0963">Cytoplasm</keyword>
<evidence type="ECO:0000256" key="2">
    <source>
        <dbReference type="ARBA" id="ARBA00022679"/>
    </source>
</evidence>
<comment type="similarity">
    <text evidence="8">Belongs to the P-Pant transferase superfamily. AcpS family.</text>
</comment>
<keyword evidence="11" id="KW-1185">Reference proteome</keyword>
<keyword evidence="5 8" id="KW-0460">Magnesium</keyword>